<proteinExistence type="predicted"/>
<evidence type="ECO:0000313" key="4">
    <source>
        <dbReference type="Proteomes" id="UP000534783"/>
    </source>
</evidence>
<dbReference type="Pfam" id="PF01569">
    <property type="entry name" value="PAP2"/>
    <property type="match status" value="1"/>
</dbReference>
<feature type="transmembrane region" description="Helical" evidence="1">
    <location>
        <begin position="240"/>
        <end position="261"/>
    </location>
</feature>
<dbReference type="CDD" id="cd03392">
    <property type="entry name" value="PAP2_like_2"/>
    <property type="match status" value="1"/>
</dbReference>
<feature type="transmembrane region" description="Helical" evidence="1">
    <location>
        <begin position="170"/>
        <end position="191"/>
    </location>
</feature>
<evidence type="ECO:0000259" key="2">
    <source>
        <dbReference type="SMART" id="SM00014"/>
    </source>
</evidence>
<feature type="transmembrane region" description="Helical" evidence="1">
    <location>
        <begin position="140"/>
        <end position="163"/>
    </location>
</feature>
<evidence type="ECO:0000256" key="1">
    <source>
        <dbReference type="SAM" id="Phobius"/>
    </source>
</evidence>
<keyword evidence="1" id="KW-0812">Transmembrane</keyword>
<dbReference type="Proteomes" id="UP000534783">
    <property type="component" value="Unassembled WGS sequence"/>
</dbReference>
<reference evidence="3 4" key="1">
    <citation type="journal article" date="2020" name="Nature">
        <title>Bacterial chemolithoautotrophy via manganese oxidation.</title>
        <authorList>
            <person name="Yu H."/>
            <person name="Leadbetter J.R."/>
        </authorList>
    </citation>
    <scope>NUCLEOTIDE SEQUENCE [LARGE SCALE GENOMIC DNA]</scope>
    <source>
        <strain evidence="3 4">Mn-1</strain>
    </source>
</reference>
<accession>A0A7X6I9V4</accession>
<keyword evidence="4" id="KW-1185">Reference proteome</keyword>
<comment type="caution">
    <text evidence="3">The sequence shown here is derived from an EMBL/GenBank/DDBJ whole genome shotgun (WGS) entry which is preliminary data.</text>
</comment>
<dbReference type="PANTHER" id="PTHR14969:SF13">
    <property type="entry name" value="AT30094P"/>
    <property type="match status" value="1"/>
</dbReference>
<feature type="domain" description="Phosphatidic acid phosphatase type 2/haloperoxidase" evidence="2">
    <location>
        <begin position="168"/>
        <end position="282"/>
    </location>
</feature>
<dbReference type="SMART" id="SM00014">
    <property type="entry name" value="acidPPc"/>
    <property type="match status" value="1"/>
</dbReference>
<feature type="transmembrane region" description="Helical" evidence="1">
    <location>
        <begin position="82"/>
        <end position="103"/>
    </location>
</feature>
<feature type="transmembrane region" description="Helical" evidence="1">
    <location>
        <begin position="267"/>
        <end position="288"/>
    </location>
</feature>
<dbReference type="InterPro" id="IPR036938">
    <property type="entry name" value="PAP2/HPO_sf"/>
</dbReference>
<gene>
    <name evidence="3" type="ORF">MNODULE_04720</name>
</gene>
<feature type="transmembrane region" description="Helical" evidence="1">
    <location>
        <begin position="211"/>
        <end position="233"/>
    </location>
</feature>
<sequence>MHLEQLAELIGAYAVAVLVCILALFLGTAILLWHWIERYGQTLWEWIGLLWRATLDLPPLIRLRRRFPRLWAFLGRRLSPEGYLGLHLTIGLALILAALFLFADLAEEIWSGDEIAFFDQALARALREHATPTALRVFSAITWLGNVSVLAALGIAVGLLLVVLRRKFLLAGWMTALMGGGLLNVALKALFRRARPVLPSPFVTESGWSFPSGHAMGALIAYGMLAYVLVILFNGRGRRWIVLTAALLVLLIGASRMYLGVHYFSDVIAGYVAGMAWLATCIAGAEIARRHRRGRSPTAT</sequence>
<dbReference type="SUPFAM" id="SSF48317">
    <property type="entry name" value="Acid phosphatase/Vanadium-dependent haloperoxidase"/>
    <property type="match status" value="1"/>
</dbReference>
<keyword evidence="1" id="KW-0472">Membrane</keyword>
<evidence type="ECO:0000313" key="3">
    <source>
        <dbReference type="EMBL" id="NKE70046.1"/>
    </source>
</evidence>
<protein>
    <submittedName>
        <fullName evidence="3">Phosphatase PAP2 family protein</fullName>
    </submittedName>
</protein>
<organism evidence="3 4">
    <name type="scientific">Candidatus Manganitrophus noduliformans</name>
    <dbReference type="NCBI Taxonomy" id="2606439"/>
    <lineage>
        <taxon>Bacteria</taxon>
        <taxon>Pseudomonadati</taxon>
        <taxon>Nitrospirota</taxon>
        <taxon>Nitrospiria</taxon>
        <taxon>Candidatus Troglogloeales</taxon>
        <taxon>Candidatus Manganitrophaceae</taxon>
        <taxon>Candidatus Manganitrophus</taxon>
    </lineage>
</organism>
<dbReference type="PANTHER" id="PTHR14969">
    <property type="entry name" value="SPHINGOSINE-1-PHOSPHATE PHOSPHOHYDROLASE"/>
    <property type="match status" value="1"/>
</dbReference>
<keyword evidence="1" id="KW-1133">Transmembrane helix</keyword>
<name>A0A7X6I9V4_9BACT</name>
<dbReference type="InterPro" id="IPR000326">
    <property type="entry name" value="PAP2/HPO"/>
</dbReference>
<feature type="transmembrane region" description="Helical" evidence="1">
    <location>
        <begin position="12"/>
        <end position="36"/>
    </location>
</feature>
<dbReference type="Gene3D" id="1.20.144.10">
    <property type="entry name" value="Phosphatidic acid phosphatase type 2/haloperoxidase"/>
    <property type="match status" value="1"/>
</dbReference>
<dbReference type="EMBL" id="VTOW01000001">
    <property type="protein sequence ID" value="NKE70046.1"/>
    <property type="molecule type" value="Genomic_DNA"/>
</dbReference>
<dbReference type="AlphaFoldDB" id="A0A7X6I9V4"/>